<gene>
    <name evidence="7" type="primary">mtlD</name>
    <name evidence="10" type="ORF">OEV82_12990</name>
</gene>
<sequence>MKQVVHFGAGNIGRGFIGALFSQSGYHVTFVDIADTIIDQLNKDRSYNVITAEDEPTVMEIVNVSGINNMKDEEAVIKAIEEATYITTAIGPNVLPHIAPLIAKGLKSRVKVTDEKVYVIACENQISATDLLKSYIEKELKEEDIELMKNKVYYFNSAVDRIVPIQNNKNPLDVLVEPYYEWIVETTEDIPYVEGMLKVDNIAPYIERKLFTVNTGHAVTAYFGFLDDKETIDQTLHDEQMYMKVKSTLEETGNYLVERYQLDKKEHQKYIEKILTRFRNKHLHDNVKRVGRSPIRKLGPNDRLVKPMVEASKFGLSYVNLATAVAACLLFDVKDDPESVELQKMIKDHGVVHVLKEICNLDPNSEIAELIIVKYNELKKRYSKTV</sequence>
<dbReference type="InterPro" id="IPR036291">
    <property type="entry name" value="NAD(P)-bd_dom_sf"/>
</dbReference>
<name>A0ABT2WI40_9BACI</name>
<evidence type="ECO:0000313" key="10">
    <source>
        <dbReference type="EMBL" id="MCU9595358.1"/>
    </source>
</evidence>
<dbReference type="PRINTS" id="PR00084">
    <property type="entry name" value="MTLDHDRGNASE"/>
</dbReference>
<keyword evidence="5 7" id="KW-0520">NAD</keyword>
<dbReference type="HAMAP" id="MF_00196">
    <property type="entry name" value="Mannitol_dehydrog"/>
    <property type="match status" value="1"/>
</dbReference>
<dbReference type="InterPro" id="IPR013131">
    <property type="entry name" value="Mannitol_DH_N"/>
</dbReference>
<evidence type="ECO:0000259" key="8">
    <source>
        <dbReference type="Pfam" id="PF01232"/>
    </source>
</evidence>
<dbReference type="InterPro" id="IPR013328">
    <property type="entry name" value="6PGD_dom2"/>
</dbReference>
<dbReference type="SUPFAM" id="SSF51735">
    <property type="entry name" value="NAD(P)-binding Rossmann-fold domains"/>
    <property type="match status" value="1"/>
</dbReference>
<dbReference type="NCBIfam" id="NF002652">
    <property type="entry name" value="PRK02318.2-5"/>
    <property type="match status" value="1"/>
</dbReference>
<dbReference type="Proteomes" id="UP001208656">
    <property type="component" value="Unassembled WGS sequence"/>
</dbReference>
<comment type="catalytic activity">
    <reaction evidence="6 7">
        <text>D-mannitol 1-phosphate + NAD(+) = beta-D-fructose 6-phosphate + NADH + H(+)</text>
        <dbReference type="Rhea" id="RHEA:19661"/>
        <dbReference type="ChEBI" id="CHEBI:15378"/>
        <dbReference type="ChEBI" id="CHEBI:57540"/>
        <dbReference type="ChEBI" id="CHEBI:57634"/>
        <dbReference type="ChEBI" id="CHEBI:57945"/>
        <dbReference type="ChEBI" id="CHEBI:61381"/>
        <dbReference type="EC" id="1.1.1.17"/>
    </reaction>
</comment>
<dbReference type="RefSeq" id="WP_173658960.1">
    <property type="nucleotide sequence ID" value="NZ_JAOUSE010000049.1"/>
</dbReference>
<dbReference type="EC" id="1.1.1.17" evidence="2 7"/>
<dbReference type="NCBIfam" id="NF002646">
    <property type="entry name" value="PRK02318.1-2"/>
    <property type="match status" value="1"/>
</dbReference>
<evidence type="ECO:0000256" key="1">
    <source>
        <dbReference type="ARBA" id="ARBA00006541"/>
    </source>
</evidence>
<feature type="domain" description="Mannitol dehydrogenase N-terminal" evidence="8">
    <location>
        <begin position="3"/>
        <end position="187"/>
    </location>
</feature>
<keyword evidence="4 7" id="KW-0560">Oxidoreductase</keyword>
<feature type="domain" description="Mannitol dehydrogenase C-terminal" evidence="9">
    <location>
        <begin position="201"/>
        <end position="378"/>
    </location>
</feature>
<evidence type="ECO:0000256" key="5">
    <source>
        <dbReference type="ARBA" id="ARBA00023027"/>
    </source>
</evidence>
<evidence type="ECO:0000256" key="3">
    <source>
        <dbReference type="ARBA" id="ARBA00016219"/>
    </source>
</evidence>
<reference evidence="10 11" key="1">
    <citation type="submission" date="2022-10" db="EMBL/GenBank/DDBJ databases">
        <title>Description of Fervidibacillus gen. nov. in the family Fervidibacillaceae fam. nov. with two species, Fervidibacillus albus sp. nov., and Fervidibacillus halotolerans sp. nov., isolated from tidal flat sediments.</title>
        <authorList>
            <person name="Kwon K.K."/>
            <person name="Yang S.-H."/>
        </authorList>
    </citation>
    <scope>NUCLEOTIDE SEQUENCE [LARGE SCALE GENOMIC DNA]</scope>
    <source>
        <strain evidence="10 11">DSM 23332</strain>
    </source>
</reference>
<keyword evidence="11" id="KW-1185">Reference proteome</keyword>
<dbReference type="PANTHER" id="PTHR30524">
    <property type="entry name" value="MANNITOL-1-PHOSPHATE 5-DEHYDROGENASE"/>
    <property type="match status" value="1"/>
</dbReference>
<comment type="caution">
    <text evidence="10">The sequence shown here is derived from an EMBL/GenBank/DDBJ whole genome shotgun (WGS) entry which is preliminary data.</text>
</comment>
<organism evidence="10 11">
    <name type="scientific">Pallidibacillus thermolactis</name>
    <dbReference type="NCBI Taxonomy" id="251051"/>
    <lineage>
        <taxon>Bacteria</taxon>
        <taxon>Bacillati</taxon>
        <taxon>Bacillota</taxon>
        <taxon>Bacilli</taxon>
        <taxon>Bacillales</taxon>
        <taxon>Bacillaceae</taxon>
        <taxon>Pallidibacillus</taxon>
    </lineage>
</organism>
<evidence type="ECO:0000256" key="7">
    <source>
        <dbReference type="HAMAP-Rule" id="MF_00196"/>
    </source>
</evidence>
<dbReference type="SUPFAM" id="SSF48179">
    <property type="entry name" value="6-phosphogluconate dehydrogenase C-terminal domain-like"/>
    <property type="match status" value="1"/>
</dbReference>
<dbReference type="PANTHER" id="PTHR30524:SF0">
    <property type="entry name" value="ALTRONATE OXIDOREDUCTASE-RELATED"/>
    <property type="match status" value="1"/>
</dbReference>
<dbReference type="InterPro" id="IPR013118">
    <property type="entry name" value="Mannitol_DH_C"/>
</dbReference>
<dbReference type="Pfam" id="PF08125">
    <property type="entry name" value="Mannitol_dh_C"/>
    <property type="match status" value="1"/>
</dbReference>
<feature type="binding site" evidence="7">
    <location>
        <begin position="4"/>
        <end position="15"/>
    </location>
    <ligand>
        <name>NAD(+)</name>
        <dbReference type="ChEBI" id="CHEBI:57540"/>
    </ligand>
</feature>
<protein>
    <recommendedName>
        <fullName evidence="3 7">Mannitol-1-phosphate 5-dehydrogenase</fullName>
        <ecNumber evidence="2 7">1.1.1.17</ecNumber>
    </recommendedName>
</protein>
<evidence type="ECO:0000256" key="6">
    <source>
        <dbReference type="ARBA" id="ARBA00048615"/>
    </source>
</evidence>
<dbReference type="EMBL" id="JAOUSE010000049">
    <property type="protein sequence ID" value="MCU9595358.1"/>
    <property type="molecule type" value="Genomic_DNA"/>
</dbReference>
<dbReference type="Gene3D" id="3.40.50.720">
    <property type="entry name" value="NAD(P)-binding Rossmann-like Domain"/>
    <property type="match status" value="1"/>
</dbReference>
<evidence type="ECO:0000256" key="4">
    <source>
        <dbReference type="ARBA" id="ARBA00023002"/>
    </source>
</evidence>
<dbReference type="InterPro" id="IPR008927">
    <property type="entry name" value="6-PGluconate_DH-like_C_sf"/>
</dbReference>
<dbReference type="Gene3D" id="1.10.1040.10">
    <property type="entry name" value="N-(1-d-carboxylethyl)-l-norvaline Dehydrogenase, domain 2"/>
    <property type="match status" value="1"/>
</dbReference>
<dbReference type="Pfam" id="PF01232">
    <property type="entry name" value="Mannitol_dh"/>
    <property type="match status" value="1"/>
</dbReference>
<dbReference type="GO" id="GO:0008926">
    <property type="term" value="F:mannitol-1-phosphate 5-dehydrogenase activity"/>
    <property type="evidence" value="ECO:0007669"/>
    <property type="project" value="UniProtKB-EC"/>
</dbReference>
<comment type="similarity">
    <text evidence="1 7">Belongs to the mannitol dehydrogenase family.</text>
</comment>
<dbReference type="InterPro" id="IPR000669">
    <property type="entry name" value="Mannitol_DH"/>
</dbReference>
<proteinExistence type="inferred from homology"/>
<evidence type="ECO:0000313" key="11">
    <source>
        <dbReference type="Proteomes" id="UP001208656"/>
    </source>
</evidence>
<evidence type="ECO:0000256" key="2">
    <source>
        <dbReference type="ARBA" id="ARBA00012939"/>
    </source>
</evidence>
<dbReference type="InterPro" id="IPR023028">
    <property type="entry name" value="Mannitol_1_phos_5_DH"/>
</dbReference>
<dbReference type="NCBIfam" id="NF002647">
    <property type="entry name" value="PRK02318.1-3"/>
    <property type="match status" value="1"/>
</dbReference>
<evidence type="ECO:0000259" key="9">
    <source>
        <dbReference type="Pfam" id="PF08125"/>
    </source>
</evidence>
<accession>A0ABT2WI40</accession>